<evidence type="ECO:0000256" key="1">
    <source>
        <dbReference type="SAM" id="MobiDB-lite"/>
    </source>
</evidence>
<keyword evidence="2" id="KW-0472">Membrane</keyword>
<dbReference type="AlphaFoldDB" id="A0A7W7KMZ0"/>
<keyword evidence="2" id="KW-1133">Transmembrane helix</keyword>
<comment type="caution">
    <text evidence="3">The sequence shown here is derived from an EMBL/GenBank/DDBJ whole genome shotgun (WGS) entry which is preliminary data.</text>
</comment>
<reference evidence="3 4" key="1">
    <citation type="submission" date="2020-08" db="EMBL/GenBank/DDBJ databases">
        <title>Functional genomics of gut bacteria from endangered species of beetles.</title>
        <authorList>
            <person name="Carlos-Shanley C."/>
        </authorList>
    </citation>
    <scope>NUCLEOTIDE SEQUENCE [LARGE SCALE GENOMIC DNA]</scope>
    <source>
        <strain evidence="3 4">S00179</strain>
    </source>
</reference>
<feature type="region of interest" description="Disordered" evidence="1">
    <location>
        <begin position="85"/>
        <end position="107"/>
    </location>
</feature>
<evidence type="ECO:0000256" key="2">
    <source>
        <dbReference type="SAM" id="Phobius"/>
    </source>
</evidence>
<gene>
    <name evidence="3" type="ORF">HNP46_004165</name>
</gene>
<name>A0A7W7KMZ0_PSENT</name>
<dbReference type="EMBL" id="JACHLI010000018">
    <property type="protein sequence ID" value="MBB4865284.1"/>
    <property type="molecule type" value="Genomic_DNA"/>
</dbReference>
<feature type="compositionally biased region" description="Low complexity" evidence="1">
    <location>
        <begin position="95"/>
        <end position="107"/>
    </location>
</feature>
<dbReference type="Proteomes" id="UP000566995">
    <property type="component" value="Unassembled WGS sequence"/>
</dbReference>
<dbReference type="RefSeq" id="WP_184592598.1">
    <property type="nucleotide sequence ID" value="NZ_JACHLI010000018.1"/>
</dbReference>
<evidence type="ECO:0000313" key="4">
    <source>
        <dbReference type="Proteomes" id="UP000566995"/>
    </source>
</evidence>
<proteinExistence type="predicted"/>
<feature type="transmembrane region" description="Helical" evidence="2">
    <location>
        <begin position="59"/>
        <end position="80"/>
    </location>
</feature>
<keyword evidence="2" id="KW-0812">Transmembrane</keyword>
<evidence type="ECO:0000313" key="3">
    <source>
        <dbReference type="EMBL" id="MBB4865284.1"/>
    </source>
</evidence>
<organism evidence="3 4">
    <name type="scientific">Pseudomonas nitroreducens</name>
    <dbReference type="NCBI Taxonomy" id="46680"/>
    <lineage>
        <taxon>Bacteria</taxon>
        <taxon>Pseudomonadati</taxon>
        <taxon>Pseudomonadota</taxon>
        <taxon>Gammaproteobacteria</taxon>
        <taxon>Pseudomonadales</taxon>
        <taxon>Pseudomonadaceae</taxon>
        <taxon>Pseudomonas</taxon>
    </lineage>
</organism>
<sequence length="107" mass="11639">MKKYFKSEHFSHFKNLLMSGLLGLTLGGLAALDFFKSRLEEVLTATPEQIKAAAAEGSAAYPVTLALTVTFICVFSWFFAKDAVSENESKKQEPVESVSTESPETGA</sequence>
<protein>
    <submittedName>
        <fullName evidence="3">Uncharacterized protein</fullName>
    </submittedName>
</protein>
<accession>A0A7W7KMZ0</accession>
<feature type="compositionally biased region" description="Basic and acidic residues" evidence="1">
    <location>
        <begin position="85"/>
        <end position="94"/>
    </location>
</feature>